<evidence type="ECO:0000313" key="2">
    <source>
        <dbReference type="Proteomes" id="UP000317010"/>
    </source>
</evidence>
<reference evidence="1 2" key="1">
    <citation type="submission" date="2019-07" db="EMBL/GenBank/DDBJ databases">
        <title>Genomic Encyclopedia of Archaeal and Bacterial Type Strains, Phase II (KMG-II): from individual species to whole genera.</title>
        <authorList>
            <person name="Goeker M."/>
        </authorList>
    </citation>
    <scope>NUCLEOTIDE SEQUENCE [LARGE SCALE GENOMIC DNA]</scope>
    <source>
        <strain evidence="1 2">ATCC BAA-1854</strain>
    </source>
</reference>
<proteinExistence type="predicted"/>
<evidence type="ECO:0008006" key="3">
    <source>
        <dbReference type="Google" id="ProtNLM"/>
    </source>
</evidence>
<gene>
    <name evidence="1" type="ORF">JN11_00097</name>
</gene>
<dbReference type="AlphaFoldDB" id="A0A562UFM0"/>
<sequence>MFFLGKRWAKFVLLIIAGLWAGLQQALGQTQEIFLKNEHLNIKAEQYYIKKIIDERVNRTMVASLADVGTSLNNKTKSNTADFAGGTQVALQQFVLYNNLNVKSGFPLIIRVKKFNATETTAANGSIQGKVILIMSFDVDKGDDEILHLSDYNGNAVYTRGIGPAQNMEPALRQVFENGLIYINNWMNQSISTNIKLARAVKVIFTDFSEKEEGDTIYYNPKRPLSWNDFQSRIQSNKFDAEVFPTIGYEERNEVIKGVVVITMAMKVSLPKSANWVKEGSRNSYALNHEQRHFDIAKIAALHFEQRIKAENLPVNNYDGFINEAYLDAYREMNNMQKKYDDETRHGSDELAQGQWNTFIDKELKKMILSP</sequence>
<organism evidence="1 2">
    <name type="scientific">Mucilaginibacter frigoritolerans</name>
    <dbReference type="NCBI Taxonomy" id="652788"/>
    <lineage>
        <taxon>Bacteria</taxon>
        <taxon>Pseudomonadati</taxon>
        <taxon>Bacteroidota</taxon>
        <taxon>Sphingobacteriia</taxon>
        <taxon>Sphingobacteriales</taxon>
        <taxon>Sphingobacteriaceae</taxon>
        <taxon>Mucilaginibacter</taxon>
    </lineage>
</organism>
<keyword evidence="2" id="KW-1185">Reference proteome</keyword>
<dbReference type="RefSeq" id="WP_144908569.1">
    <property type="nucleotide sequence ID" value="NZ_VLLI01000001.1"/>
</dbReference>
<dbReference type="Pfam" id="PF06037">
    <property type="entry name" value="DUF922"/>
    <property type="match status" value="1"/>
</dbReference>
<comment type="caution">
    <text evidence="1">The sequence shown here is derived from an EMBL/GenBank/DDBJ whole genome shotgun (WGS) entry which is preliminary data.</text>
</comment>
<dbReference type="EMBL" id="VLLI01000001">
    <property type="protein sequence ID" value="TWJ04389.1"/>
    <property type="molecule type" value="Genomic_DNA"/>
</dbReference>
<protein>
    <recommendedName>
        <fullName evidence="3">DUF922 domain-containing protein</fullName>
    </recommendedName>
</protein>
<evidence type="ECO:0000313" key="1">
    <source>
        <dbReference type="EMBL" id="TWJ04389.1"/>
    </source>
</evidence>
<name>A0A562UFM0_9SPHI</name>
<dbReference type="InterPro" id="IPR010321">
    <property type="entry name" value="DUF922"/>
</dbReference>
<dbReference type="OrthoDB" id="5431540at2"/>
<dbReference type="Proteomes" id="UP000317010">
    <property type="component" value="Unassembled WGS sequence"/>
</dbReference>
<accession>A0A562UFM0</accession>